<dbReference type="SUPFAM" id="SSF50199">
    <property type="entry name" value="Staphylococcal nuclease"/>
    <property type="match status" value="1"/>
</dbReference>
<dbReference type="PANTHER" id="PTHR12302">
    <property type="entry name" value="EBNA2 BINDING PROTEIN P100"/>
    <property type="match status" value="1"/>
</dbReference>
<evidence type="ECO:0000256" key="2">
    <source>
        <dbReference type="ARBA" id="ARBA00022759"/>
    </source>
</evidence>
<accession>A0A5U2GDK5</accession>
<dbReference type="PANTHER" id="PTHR12302:SF3">
    <property type="entry name" value="SERINE_THREONINE-PROTEIN KINASE 31"/>
    <property type="match status" value="1"/>
</dbReference>
<keyword evidence="2" id="KW-0255">Endonuclease</keyword>
<proteinExistence type="predicted"/>
<evidence type="ECO:0000256" key="1">
    <source>
        <dbReference type="ARBA" id="ARBA00022722"/>
    </source>
</evidence>
<dbReference type="PROSITE" id="PS01284">
    <property type="entry name" value="TNASE_2"/>
    <property type="match status" value="1"/>
</dbReference>
<dbReference type="GO" id="GO:0004519">
    <property type="term" value="F:endonuclease activity"/>
    <property type="evidence" value="ECO:0007669"/>
    <property type="project" value="UniProtKB-KW"/>
</dbReference>
<dbReference type="GO" id="GO:0016787">
    <property type="term" value="F:hydrolase activity"/>
    <property type="evidence" value="ECO:0007669"/>
    <property type="project" value="UniProtKB-KW"/>
</dbReference>
<dbReference type="Gene3D" id="2.40.50.90">
    <property type="match status" value="1"/>
</dbReference>
<evidence type="ECO:0000256" key="3">
    <source>
        <dbReference type="ARBA" id="ARBA00022801"/>
    </source>
</evidence>
<dbReference type="InterPro" id="IPR002071">
    <property type="entry name" value="Thermonucl_AS"/>
</dbReference>
<keyword evidence="3" id="KW-0378">Hydrolase</keyword>
<feature type="domain" description="TNase-like" evidence="4">
    <location>
        <begin position="34"/>
        <end position="155"/>
    </location>
</feature>
<name>A0A5U2GDK5_SALER</name>
<dbReference type="InterPro" id="IPR016071">
    <property type="entry name" value="Staphylococal_nuclease_OB-fold"/>
</dbReference>
<organism evidence="5">
    <name type="scientific">Salmonella enterica</name>
    <name type="common">Salmonella choleraesuis</name>
    <dbReference type="NCBI Taxonomy" id="28901"/>
    <lineage>
        <taxon>Bacteria</taxon>
        <taxon>Pseudomonadati</taxon>
        <taxon>Pseudomonadota</taxon>
        <taxon>Gammaproteobacteria</taxon>
        <taxon>Enterobacterales</taxon>
        <taxon>Enterobacteriaceae</taxon>
        <taxon>Salmonella</taxon>
    </lineage>
</organism>
<dbReference type="GO" id="GO:0003676">
    <property type="term" value="F:nucleic acid binding"/>
    <property type="evidence" value="ECO:0007669"/>
    <property type="project" value="InterPro"/>
</dbReference>
<dbReference type="CDD" id="cd00175">
    <property type="entry name" value="SNc"/>
    <property type="match status" value="1"/>
</dbReference>
<gene>
    <name evidence="5" type="ORF">HW89_23965</name>
</gene>
<dbReference type="AlphaFoldDB" id="A0A5U2GDK5"/>
<dbReference type="EMBL" id="AAGKIZ010000022">
    <property type="protein sequence ID" value="EBP0126890.1"/>
    <property type="molecule type" value="Genomic_DNA"/>
</dbReference>
<evidence type="ECO:0000259" key="4">
    <source>
        <dbReference type="PROSITE" id="PS50830"/>
    </source>
</evidence>
<dbReference type="PROSITE" id="PS50830">
    <property type="entry name" value="TNASE_3"/>
    <property type="match status" value="1"/>
</dbReference>
<dbReference type="SMART" id="SM00318">
    <property type="entry name" value="SNc"/>
    <property type="match status" value="1"/>
</dbReference>
<reference evidence="5" key="1">
    <citation type="submission" date="2018-07" db="EMBL/GenBank/DDBJ databases">
        <authorList>
            <consortium name="GenomeTrakr network: Whole genome sequencing for foodborne pathogen traceback"/>
        </authorList>
    </citation>
    <scope>NUCLEOTIDE SEQUENCE</scope>
    <source>
        <strain evidence="5">FDA00000027</strain>
    </source>
</reference>
<protein>
    <recommendedName>
        <fullName evidence="4">TNase-like domain-containing protein</fullName>
    </recommendedName>
</protein>
<sequence length="168" mass="19240">MTDPRILPAGYAGNLRQCLILALTLFFSGSLAAEEIQGKVIRVLDGDTIEILQNWQPVRIRLANIDAPEKKQPFGRWSGDQLKALTAGKPVTVTFSQKDRYGRILGRVYTENGTEVNRWMVQNGAAWVYERYNMDTTLPALQAEAQQERRGLWFDANPVPPWEWRHRQ</sequence>
<keyword evidence="1" id="KW-0540">Nuclease</keyword>
<evidence type="ECO:0000313" key="5">
    <source>
        <dbReference type="EMBL" id="EBP0126890.1"/>
    </source>
</evidence>
<dbReference type="Pfam" id="PF00565">
    <property type="entry name" value="SNase"/>
    <property type="match status" value="1"/>
</dbReference>
<dbReference type="PROSITE" id="PS01123">
    <property type="entry name" value="TNASE_1"/>
    <property type="match status" value="1"/>
</dbReference>
<comment type="caution">
    <text evidence="5">The sequence shown here is derived from an EMBL/GenBank/DDBJ whole genome shotgun (WGS) entry which is preliminary data.</text>
</comment>
<dbReference type="InterPro" id="IPR035437">
    <property type="entry name" value="SNase_OB-fold_sf"/>
</dbReference>